<dbReference type="SUPFAM" id="SSF48019">
    <property type="entry name" value="post-AAA+ oligomerization domain-like"/>
    <property type="match status" value="1"/>
</dbReference>
<sequence length="250" mass="27488">MSVLVGFADGDARRFLNLIEQVSTAASGAGVSVVTADFVLSASSPSLRKFDKGGDEFYDQISALHKSIRGSQPNAALYWLARMLDGGADARYVARRLIRMASEEVGNADPRALQVAINAAEAYERLGSPEGDLALAQAATYIAMAAKSNAVYVAWNEIRAFVQADGSRRVPMHLRNAPTKLMSELGYHKGYRYAHDEPDAYAAGERYFPDEMPEPQWYKPVPRGLEIKIAEKLRWLQSLDDGARSKDSKN</sequence>
<dbReference type="AlphaFoldDB" id="A0A1I7EAF9"/>
<dbReference type="Proteomes" id="UP000198844">
    <property type="component" value="Unassembled WGS sequence"/>
</dbReference>
<organism evidence="5 6">
    <name type="scientific">Paraburkholderia aspalathi</name>
    <dbReference type="NCBI Taxonomy" id="1324617"/>
    <lineage>
        <taxon>Bacteria</taxon>
        <taxon>Pseudomonadati</taxon>
        <taxon>Pseudomonadota</taxon>
        <taxon>Betaproteobacteria</taxon>
        <taxon>Burkholderiales</taxon>
        <taxon>Burkholderiaceae</taxon>
        <taxon>Paraburkholderia</taxon>
    </lineage>
</organism>
<protein>
    <submittedName>
        <fullName evidence="5">Putative ATPase</fullName>
    </submittedName>
</protein>
<dbReference type="Gene3D" id="1.10.3710.10">
    <property type="entry name" value="DNA polymerase III clamp loader subunits, C-terminal domain"/>
    <property type="match status" value="1"/>
</dbReference>
<accession>A0A1I7EAF9</accession>
<dbReference type="CDD" id="cd18139">
    <property type="entry name" value="HLD_clamp_RarA"/>
    <property type="match status" value="1"/>
</dbReference>
<evidence type="ECO:0000313" key="5">
    <source>
        <dbReference type="EMBL" id="SFU20930.1"/>
    </source>
</evidence>
<dbReference type="GO" id="GO:0003677">
    <property type="term" value="F:DNA binding"/>
    <property type="evidence" value="ECO:0007669"/>
    <property type="project" value="InterPro"/>
</dbReference>
<keyword evidence="1" id="KW-0547">Nucleotide-binding</keyword>
<evidence type="ECO:0000256" key="1">
    <source>
        <dbReference type="ARBA" id="ARBA00022741"/>
    </source>
</evidence>
<dbReference type="EMBL" id="FPBH01000015">
    <property type="protein sequence ID" value="SFU20930.1"/>
    <property type="molecule type" value="Genomic_DNA"/>
</dbReference>
<dbReference type="Gene3D" id="1.20.272.10">
    <property type="match status" value="1"/>
</dbReference>
<proteinExistence type="predicted"/>
<dbReference type="GO" id="GO:0005524">
    <property type="term" value="F:ATP binding"/>
    <property type="evidence" value="ECO:0007669"/>
    <property type="project" value="UniProtKB-KW"/>
</dbReference>
<dbReference type="Pfam" id="PF16193">
    <property type="entry name" value="AAA_assoc_2"/>
    <property type="match status" value="1"/>
</dbReference>
<name>A0A1I7EAF9_9BURK</name>
<dbReference type="GO" id="GO:0006261">
    <property type="term" value="P:DNA-templated DNA replication"/>
    <property type="evidence" value="ECO:0007669"/>
    <property type="project" value="TreeGrafter"/>
</dbReference>
<dbReference type="Gene3D" id="1.10.8.60">
    <property type="match status" value="1"/>
</dbReference>
<dbReference type="Pfam" id="PF12002">
    <property type="entry name" value="MgsA_C"/>
    <property type="match status" value="1"/>
</dbReference>
<dbReference type="GO" id="GO:0017116">
    <property type="term" value="F:single-stranded DNA helicase activity"/>
    <property type="evidence" value="ECO:0007669"/>
    <property type="project" value="TreeGrafter"/>
</dbReference>
<keyword evidence="2" id="KW-0067">ATP-binding</keyword>
<reference evidence="5 6" key="1">
    <citation type="submission" date="2016-10" db="EMBL/GenBank/DDBJ databases">
        <authorList>
            <person name="de Groot N.N."/>
        </authorList>
    </citation>
    <scope>NUCLEOTIDE SEQUENCE [LARGE SCALE GENOMIC DNA]</scope>
    <source>
        <strain evidence="5 6">LMG 27731</strain>
    </source>
</reference>
<evidence type="ECO:0000259" key="3">
    <source>
        <dbReference type="Pfam" id="PF12002"/>
    </source>
</evidence>
<dbReference type="InterPro" id="IPR051314">
    <property type="entry name" value="AAA_ATPase_RarA/MGS1/WRNIP1"/>
</dbReference>
<dbReference type="InterPro" id="IPR008921">
    <property type="entry name" value="DNA_pol3_clamp-load_cplx_C"/>
</dbReference>
<dbReference type="FunFam" id="1.20.272.10:FF:000001">
    <property type="entry name" value="Putative AAA family ATPase"/>
    <property type="match status" value="1"/>
</dbReference>
<feature type="domain" description="AAA C-terminal" evidence="4">
    <location>
        <begin position="2"/>
        <end position="69"/>
    </location>
</feature>
<evidence type="ECO:0000313" key="6">
    <source>
        <dbReference type="Proteomes" id="UP000198844"/>
    </source>
</evidence>
<dbReference type="GO" id="GO:0000731">
    <property type="term" value="P:DNA synthesis involved in DNA repair"/>
    <property type="evidence" value="ECO:0007669"/>
    <property type="project" value="TreeGrafter"/>
</dbReference>
<dbReference type="InterPro" id="IPR021886">
    <property type="entry name" value="MgsA_C"/>
</dbReference>
<feature type="domain" description="MgsA AAA+ ATPase C-terminal" evidence="3">
    <location>
        <begin position="70"/>
        <end position="236"/>
    </location>
</feature>
<dbReference type="InterPro" id="IPR032423">
    <property type="entry name" value="AAA_assoc_2"/>
</dbReference>
<gene>
    <name evidence="5" type="ORF">SAMN05192563_1015146</name>
</gene>
<evidence type="ECO:0000259" key="4">
    <source>
        <dbReference type="Pfam" id="PF16193"/>
    </source>
</evidence>
<dbReference type="PANTHER" id="PTHR13779:SF7">
    <property type="entry name" value="ATPASE WRNIP1"/>
    <property type="match status" value="1"/>
</dbReference>
<dbReference type="PANTHER" id="PTHR13779">
    <property type="entry name" value="WERNER HELICASE-INTERACTING PROTEIN 1 FAMILY MEMBER"/>
    <property type="match status" value="1"/>
</dbReference>
<evidence type="ECO:0000256" key="2">
    <source>
        <dbReference type="ARBA" id="ARBA00022840"/>
    </source>
</evidence>
<dbReference type="GO" id="GO:0008047">
    <property type="term" value="F:enzyme activator activity"/>
    <property type="evidence" value="ECO:0007669"/>
    <property type="project" value="TreeGrafter"/>
</dbReference>